<evidence type="ECO:0000313" key="3">
    <source>
        <dbReference type="Proteomes" id="UP001459277"/>
    </source>
</evidence>
<feature type="compositionally biased region" description="Low complexity" evidence="1">
    <location>
        <begin position="72"/>
        <end position="81"/>
    </location>
</feature>
<name>A0AAW2D0B8_9ROSI</name>
<reference evidence="2 3" key="1">
    <citation type="submission" date="2024-01" db="EMBL/GenBank/DDBJ databases">
        <title>A telomere-to-telomere, gap-free genome of sweet tea (Lithocarpus litseifolius).</title>
        <authorList>
            <person name="Zhou J."/>
        </authorList>
    </citation>
    <scope>NUCLEOTIDE SEQUENCE [LARGE SCALE GENOMIC DNA]</scope>
    <source>
        <strain evidence="2">Zhou-2022a</strain>
        <tissue evidence="2">Leaf</tissue>
    </source>
</reference>
<dbReference type="EMBL" id="JAZDWU010000005">
    <property type="protein sequence ID" value="KAL0003272.1"/>
    <property type="molecule type" value="Genomic_DNA"/>
</dbReference>
<feature type="compositionally biased region" description="Polar residues" evidence="1">
    <location>
        <begin position="82"/>
        <end position="107"/>
    </location>
</feature>
<feature type="region of interest" description="Disordered" evidence="1">
    <location>
        <begin position="61"/>
        <end position="134"/>
    </location>
</feature>
<gene>
    <name evidence="2" type="ORF">SO802_017053</name>
</gene>
<evidence type="ECO:0000313" key="2">
    <source>
        <dbReference type="EMBL" id="KAL0003272.1"/>
    </source>
</evidence>
<protein>
    <submittedName>
        <fullName evidence="2">Uncharacterized protein</fullName>
    </submittedName>
</protein>
<sequence length="134" mass="14335">MAGIFRTGMQSGTVIPPVPPRAQFQPVSGHSGHSGRFRSISAEIPVLKLLVWVSETFQEQEIPRIQPPISQPPQQSAPTTQMSNIQAAHSPPSQVAMQDQTGASQIPPNRKQHQNQTVMPSSSPSSSSSSSSAK</sequence>
<proteinExistence type="predicted"/>
<accession>A0AAW2D0B8</accession>
<keyword evidence="3" id="KW-1185">Reference proteome</keyword>
<comment type="caution">
    <text evidence="2">The sequence shown here is derived from an EMBL/GenBank/DDBJ whole genome shotgun (WGS) entry which is preliminary data.</text>
</comment>
<dbReference type="AlphaFoldDB" id="A0AAW2D0B8"/>
<organism evidence="2 3">
    <name type="scientific">Lithocarpus litseifolius</name>
    <dbReference type="NCBI Taxonomy" id="425828"/>
    <lineage>
        <taxon>Eukaryota</taxon>
        <taxon>Viridiplantae</taxon>
        <taxon>Streptophyta</taxon>
        <taxon>Embryophyta</taxon>
        <taxon>Tracheophyta</taxon>
        <taxon>Spermatophyta</taxon>
        <taxon>Magnoliopsida</taxon>
        <taxon>eudicotyledons</taxon>
        <taxon>Gunneridae</taxon>
        <taxon>Pentapetalae</taxon>
        <taxon>rosids</taxon>
        <taxon>fabids</taxon>
        <taxon>Fagales</taxon>
        <taxon>Fagaceae</taxon>
        <taxon>Lithocarpus</taxon>
    </lineage>
</organism>
<dbReference type="Proteomes" id="UP001459277">
    <property type="component" value="Unassembled WGS sequence"/>
</dbReference>
<feature type="compositionally biased region" description="Low complexity" evidence="1">
    <location>
        <begin position="120"/>
        <end position="134"/>
    </location>
</feature>
<evidence type="ECO:0000256" key="1">
    <source>
        <dbReference type="SAM" id="MobiDB-lite"/>
    </source>
</evidence>